<dbReference type="EMBL" id="FOFD01000004">
    <property type="protein sequence ID" value="SER24590.1"/>
    <property type="molecule type" value="Genomic_DNA"/>
</dbReference>
<dbReference type="OrthoDB" id="293423at2157"/>
<keyword evidence="1" id="KW-1133">Transmembrane helix</keyword>
<organism evidence="2 3">
    <name type="scientific">Natrinema salaciae</name>
    <dbReference type="NCBI Taxonomy" id="1186196"/>
    <lineage>
        <taxon>Archaea</taxon>
        <taxon>Methanobacteriati</taxon>
        <taxon>Methanobacteriota</taxon>
        <taxon>Stenosarchaea group</taxon>
        <taxon>Halobacteria</taxon>
        <taxon>Halobacteriales</taxon>
        <taxon>Natrialbaceae</taxon>
        <taxon>Natrinema</taxon>
    </lineage>
</organism>
<feature type="transmembrane region" description="Helical" evidence="1">
    <location>
        <begin position="86"/>
        <end position="107"/>
    </location>
</feature>
<feature type="transmembrane region" description="Helical" evidence="1">
    <location>
        <begin position="203"/>
        <end position="224"/>
    </location>
</feature>
<dbReference type="RefSeq" id="WP_090619461.1">
    <property type="nucleotide sequence ID" value="NZ_FOFD01000004.1"/>
</dbReference>
<proteinExistence type="predicted"/>
<accession>A0A1H9MLL1</accession>
<dbReference type="AlphaFoldDB" id="A0A1H9MLL1"/>
<evidence type="ECO:0000256" key="1">
    <source>
        <dbReference type="SAM" id="Phobius"/>
    </source>
</evidence>
<feature type="transmembrane region" description="Helical" evidence="1">
    <location>
        <begin position="176"/>
        <end position="197"/>
    </location>
</feature>
<sequence>MSPGRNTFADLTDERFRTAVLVGLVSIPFTVVLSWESAPTTVSGTAAFGAGLLVGFHYADRSAPNGDVGLLEGIRYGKRPAASRRAGIVAGVVGSVPAVLWATISVLELVRYLSGWQAAIAAALLPVTIPFAVGLFALSGAIGAVVGDWLAVRGDRARDRARSRARQNPDGDASGWWRWIAAYVLFAPAAVLSVFVFGPDNGAGFAISVLALLALVPFSVVAIVALFEDAVTLHEVGRDWVPNYWAYVGAPLGVYVLVSQGATFLESANPSGDGVYGFVVALWLSSVVYLTGRRRRVGTP</sequence>
<keyword evidence="1" id="KW-0812">Transmembrane</keyword>
<gene>
    <name evidence="2" type="ORF">SAMN04489841_3410</name>
</gene>
<dbReference type="Proteomes" id="UP000199114">
    <property type="component" value="Unassembled WGS sequence"/>
</dbReference>
<protein>
    <submittedName>
        <fullName evidence="2">Uncharacterized protein</fullName>
    </submittedName>
</protein>
<feature type="transmembrane region" description="Helical" evidence="1">
    <location>
        <begin position="244"/>
        <end position="262"/>
    </location>
</feature>
<reference evidence="3" key="1">
    <citation type="submission" date="2016-10" db="EMBL/GenBank/DDBJ databases">
        <authorList>
            <person name="Varghese N."/>
            <person name="Submissions S."/>
        </authorList>
    </citation>
    <scope>NUCLEOTIDE SEQUENCE [LARGE SCALE GENOMIC DNA]</scope>
    <source>
        <strain evidence="3">DSM 25055</strain>
    </source>
</reference>
<keyword evidence="3" id="KW-1185">Reference proteome</keyword>
<evidence type="ECO:0000313" key="2">
    <source>
        <dbReference type="EMBL" id="SER24590.1"/>
    </source>
</evidence>
<name>A0A1H9MLL1_9EURY</name>
<evidence type="ECO:0000313" key="3">
    <source>
        <dbReference type="Proteomes" id="UP000199114"/>
    </source>
</evidence>
<dbReference type="Pfam" id="PF17647">
    <property type="entry name" value="DUF5518"/>
    <property type="match status" value="1"/>
</dbReference>
<keyword evidence="1" id="KW-0472">Membrane</keyword>
<feature type="transmembrane region" description="Helical" evidence="1">
    <location>
        <begin position="274"/>
        <end position="292"/>
    </location>
</feature>
<dbReference type="InterPro" id="IPR040493">
    <property type="entry name" value="DUF5518"/>
</dbReference>
<feature type="transmembrane region" description="Helical" evidence="1">
    <location>
        <begin position="119"/>
        <end position="152"/>
    </location>
</feature>